<dbReference type="EMBL" id="MZGT01000001">
    <property type="protein sequence ID" value="OPJ66191.1"/>
    <property type="molecule type" value="Genomic_DNA"/>
</dbReference>
<dbReference type="Proteomes" id="UP000191056">
    <property type="component" value="Unassembled WGS sequence"/>
</dbReference>
<gene>
    <name evidence="3" type="primary">amiC</name>
    <name evidence="4" type="synonym">cwlD</name>
    <name evidence="3" type="ORF">CLCHR_00640</name>
    <name evidence="4" type="ORF">D2A34_20950</name>
</gene>
<dbReference type="Gene3D" id="3.40.630.40">
    <property type="entry name" value="Zn-dependent exopeptidases"/>
    <property type="match status" value="1"/>
</dbReference>
<keyword evidence="1 3" id="KW-0378">Hydrolase</keyword>
<dbReference type="AlphaFoldDB" id="A0A1V4J1K4"/>
<dbReference type="PANTHER" id="PTHR30404">
    <property type="entry name" value="N-ACETYLMURAMOYL-L-ALANINE AMIDASE"/>
    <property type="match status" value="1"/>
</dbReference>
<evidence type="ECO:0000259" key="2">
    <source>
        <dbReference type="SMART" id="SM00646"/>
    </source>
</evidence>
<protein>
    <submittedName>
        <fullName evidence="3">N-acetylmuramoyl-L-alanine amidase AmiC</fullName>
    </submittedName>
    <submittedName>
        <fullName evidence="4">N-acetylmuramoyl-L-alanine amidase CwlD</fullName>
        <ecNumber evidence="3 4">3.5.1.28</ecNumber>
    </submittedName>
</protein>
<evidence type="ECO:0000313" key="6">
    <source>
        <dbReference type="Proteomes" id="UP000265930"/>
    </source>
</evidence>
<dbReference type="Pfam" id="PF01520">
    <property type="entry name" value="Amidase_3"/>
    <property type="match status" value="1"/>
</dbReference>
<proteinExistence type="predicted"/>
<dbReference type="InterPro" id="IPR050695">
    <property type="entry name" value="N-acetylmuramoyl_amidase_3"/>
</dbReference>
<dbReference type="CDD" id="cd02696">
    <property type="entry name" value="MurNAc-LAA"/>
    <property type="match status" value="1"/>
</dbReference>
<dbReference type="GO" id="GO:0009253">
    <property type="term" value="P:peptidoglycan catabolic process"/>
    <property type="evidence" value="ECO:0007669"/>
    <property type="project" value="InterPro"/>
</dbReference>
<reference evidence="3 5" key="1">
    <citation type="submission" date="2017-03" db="EMBL/GenBank/DDBJ databases">
        <title>Genome sequence of Clostridium chromiireducens DSM 23318.</title>
        <authorList>
            <person name="Poehlein A."/>
            <person name="Daniel R."/>
        </authorList>
    </citation>
    <scope>NUCLEOTIDE SEQUENCE [LARGE SCALE GENOMIC DNA]</scope>
    <source>
        <strain evidence="3 5">DSM 23318</strain>
    </source>
</reference>
<dbReference type="RefSeq" id="WP_079437661.1">
    <property type="nucleotide sequence ID" value="NZ_JBLZIA010000006.1"/>
</dbReference>
<dbReference type="SMART" id="SM00646">
    <property type="entry name" value="Ami_3"/>
    <property type="match status" value="1"/>
</dbReference>
<dbReference type="OrthoDB" id="9806267at2"/>
<dbReference type="EC" id="3.5.1.28" evidence="3 4"/>
<dbReference type="STRING" id="225345.CLCHR_00640"/>
<dbReference type="GO" id="GO:0030288">
    <property type="term" value="C:outer membrane-bounded periplasmic space"/>
    <property type="evidence" value="ECO:0007669"/>
    <property type="project" value="TreeGrafter"/>
</dbReference>
<keyword evidence="5" id="KW-1185">Reference proteome</keyword>
<comment type="caution">
    <text evidence="3">The sequence shown here is derived from an EMBL/GenBank/DDBJ whole genome shotgun (WGS) entry which is preliminary data.</text>
</comment>
<dbReference type="InterPro" id="IPR014234">
    <property type="entry name" value="Spore_CwlD"/>
</dbReference>
<evidence type="ECO:0000313" key="5">
    <source>
        <dbReference type="Proteomes" id="UP000191056"/>
    </source>
</evidence>
<accession>A0A1V4J1K4</accession>
<dbReference type="Proteomes" id="UP000265930">
    <property type="component" value="Unassembled WGS sequence"/>
</dbReference>
<evidence type="ECO:0000313" key="4">
    <source>
        <dbReference type="EMBL" id="RII32690.1"/>
    </source>
</evidence>
<dbReference type="SUPFAM" id="SSF53187">
    <property type="entry name" value="Zn-dependent exopeptidases"/>
    <property type="match status" value="1"/>
</dbReference>
<dbReference type="PANTHER" id="PTHR30404:SF0">
    <property type="entry name" value="N-ACETYLMURAMOYL-L-ALANINE AMIDASE AMIC"/>
    <property type="match status" value="1"/>
</dbReference>
<evidence type="ECO:0000256" key="1">
    <source>
        <dbReference type="ARBA" id="ARBA00022801"/>
    </source>
</evidence>
<dbReference type="InterPro" id="IPR002508">
    <property type="entry name" value="MurNAc-LAA_cat"/>
</dbReference>
<reference evidence="4 6" key="2">
    <citation type="submission" date="2018-08" db="EMBL/GenBank/DDBJ databases">
        <title>Genome of Clostridium chromiireducens C1, DSM12136.</title>
        <authorList>
            <person name="Xing M."/>
            <person name="Wei Y."/>
            <person name="Ang E.L."/>
            <person name="Zhao H."/>
            <person name="Zhang Y."/>
        </authorList>
    </citation>
    <scope>NUCLEOTIDE SEQUENCE [LARGE SCALE GENOMIC DNA]</scope>
    <source>
        <strain evidence="4 6">C1</strain>
    </source>
</reference>
<evidence type="ECO:0000313" key="3">
    <source>
        <dbReference type="EMBL" id="OPJ66191.1"/>
    </source>
</evidence>
<dbReference type="NCBIfam" id="TIGR02883">
    <property type="entry name" value="spore_cwlD"/>
    <property type="match status" value="1"/>
</dbReference>
<dbReference type="GO" id="GO:0008745">
    <property type="term" value="F:N-acetylmuramoyl-L-alanine amidase activity"/>
    <property type="evidence" value="ECO:0007669"/>
    <property type="project" value="UniProtKB-EC"/>
</dbReference>
<dbReference type="EMBL" id="QXDJ01000006">
    <property type="protein sequence ID" value="RII32690.1"/>
    <property type="molecule type" value="Genomic_DNA"/>
</dbReference>
<feature type="domain" description="MurNAc-LAA" evidence="2">
    <location>
        <begin position="99"/>
        <end position="212"/>
    </location>
</feature>
<sequence>MKIKRIVMLFCIICLIFGVPVRVNADENKIQNIILIDPGHGGIDGGAKSKNGTIEKDINLAISTKLKKQLEDRGYKVYMTREEDSELSSKKAKDLGARCQMKKDTKCDIFISIHQNMFPQANCFGAQVWYSSNDNSKILAENIQVSLKETIDDKNKRVPKAARDQYKILRDGYEGACVLVECGFLSNYEEEQKLKSDEHQSKIVEGILAGVNKYFESRKTNDLYSEK</sequence>
<organism evidence="3 5">
    <name type="scientific">Clostridium chromiireducens</name>
    <dbReference type="NCBI Taxonomy" id="225345"/>
    <lineage>
        <taxon>Bacteria</taxon>
        <taxon>Bacillati</taxon>
        <taxon>Bacillota</taxon>
        <taxon>Clostridia</taxon>
        <taxon>Eubacteriales</taxon>
        <taxon>Clostridiaceae</taxon>
        <taxon>Clostridium</taxon>
    </lineage>
</organism>
<name>A0A1V4J1K4_9CLOT</name>